<dbReference type="PANTHER" id="PTHR37305:SF1">
    <property type="entry name" value="MEMBRANE PROTEIN"/>
    <property type="match status" value="1"/>
</dbReference>
<name>A0ABW8UBN4_9LACO</name>
<dbReference type="Pfam" id="PF12730">
    <property type="entry name" value="ABC2_membrane_4"/>
    <property type="match status" value="1"/>
</dbReference>
<dbReference type="Proteomes" id="UP001625389">
    <property type="component" value="Unassembled WGS sequence"/>
</dbReference>
<organism evidence="2 3">
    <name type="scientific">Loigolactobacillus zhaoyuanensis</name>
    <dbReference type="NCBI Taxonomy" id="2486017"/>
    <lineage>
        <taxon>Bacteria</taxon>
        <taxon>Bacillati</taxon>
        <taxon>Bacillota</taxon>
        <taxon>Bacilli</taxon>
        <taxon>Lactobacillales</taxon>
        <taxon>Lactobacillaceae</taxon>
        <taxon>Loigolactobacillus</taxon>
    </lineage>
</organism>
<feature type="transmembrane region" description="Helical" evidence="1">
    <location>
        <begin position="104"/>
        <end position="129"/>
    </location>
</feature>
<evidence type="ECO:0000313" key="2">
    <source>
        <dbReference type="EMBL" id="MFL2029261.1"/>
    </source>
</evidence>
<gene>
    <name evidence="2" type="ORF">ACEN34_06480</name>
</gene>
<evidence type="ECO:0000256" key="1">
    <source>
        <dbReference type="SAM" id="Phobius"/>
    </source>
</evidence>
<evidence type="ECO:0000313" key="3">
    <source>
        <dbReference type="Proteomes" id="UP001625389"/>
    </source>
</evidence>
<keyword evidence="1" id="KW-1133">Transmembrane helix</keyword>
<accession>A0ABW8UBN4</accession>
<feature type="transmembrane region" description="Helical" evidence="1">
    <location>
        <begin position="181"/>
        <end position="199"/>
    </location>
</feature>
<feature type="transmembrane region" description="Helical" evidence="1">
    <location>
        <begin position="149"/>
        <end position="174"/>
    </location>
</feature>
<dbReference type="EMBL" id="JBGQPK010000020">
    <property type="protein sequence ID" value="MFL2029261.1"/>
    <property type="molecule type" value="Genomic_DNA"/>
</dbReference>
<dbReference type="RefSeq" id="WP_125550417.1">
    <property type="nucleotide sequence ID" value="NZ_JBGQPK010000020.1"/>
</dbReference>
<protein>
    <submittedName>
        <fullName evidence="2">ABC transporter permease</fullName>
    </submittedName>
</protein>
<comment type="caution">
    <text evidence="2">The sequence shown here is derived from an EMBL/GenBank/DDBJ whole genome shotgun (WGS) entry which is preliminary data.</text>
</comment>
<keyword evidence="1" id="KW-0472">Membrane</keyword>
<dbReference type="PANTHER" id="PTHR37305">
    <property type="entry name" value="INTEGRAL MEMBRANE PROTEIN-RELATED"/>
    <property type="match status" value="1"/>
</dbReference>
<proteinExistence type="predicted"/>
<feature type="transmembrane region" description="Helical" evidence="1">
    <location>
        <begin position="67"/>
        <end position="83"/>
    </location>
</feature>
<keyword evidence="3" id="KW-1185">Reference proteome</keyword>
<feature type="transmembrane region" description="Helical" evidence="1">
    <location>
        <begin position="234"/>
        <end position="253"/>
    </location>
</feature>
<reference evidence="2 3" key="1">
    <citation type="submission" date="2024-08" db="EMBL/GenBank/DDBJ databases">
        <authorList>
            <person name="Arias E."/>
        </authorList>
    </citation>
    <scope>NUCLEOTIDE SEQUENCE [LARGE SCALE GENOMIC DNA]</scope>
    <source>
        <strain evidence="2 3">FAM 25317</strain>
    </source>
</reference>
<keyword evidence="1" id="KW-0812">Transmembrane</keyword>
<sequence>MSNLLAADKIKLTHSKKIILVLLIMGLLPLVQALNGQLTVHSGFKLTQLKDIVIDGATSILMIEKNGLTLSVVLLVFVNFFIGEEFQHGTIRNALSLGQRRADYYLAKLIMAAGLTFVAAVVTTVVGMLSYSVLFNFGQVVGIDHYFSYALQAFIVLYLLILANVAVYVAVTFITKNTGMAMVWGFLYTIGTGFVPGVFQQTEHFKFLTNWFTQTYLFYRNLALPAAITEFPQMILVSGATIILATILGIYIFKHTDIK</sequence>